<reference evidence="4" key="2">
    <citation type="submission" date="2025-09" db="UniProtKB">
        <authorList>
            <consortium name="Ensembl"/>
        </authorList>
    </citation>
    <scope>IDENTIFICATION</scope>
</reference>
<reference evidence="4" key="1">
    <citation type="submission" date="2025-08" db="UniProtKB">
        <authorList>
            <consortium name="Ensembl"/>
        </authorList>
    </citation>
    <scope>IDENTIFICATION</scope>
</reference>
<comment type="similarity">
    <text evidence="1">Belongs to the heat shock protein 70 family.</text>
</comment>
<dbReference type="PANTHER" id="PTHR14187">
    <property type="entry name" value="ALPHA KINASE/ELONGATION FACTOR 2 KINASE"/>
    <property type="match status" value="1"/>
</dbReference>
<dbReference type="InterPro" id="IPR013126">
    <property type="entry name" value="Hsp_70_fam"/>
</dbReference>
<dbReference type="Proteomes" id="UP000694549">
    <property type="component" value="Unplaced"/>
</dbReference>
<dbReference type="SUPFAM" id="SSF53067">
    <property type="entry name" value="Actin-like ATPase domain"/>
    <property type="match status" value="2"/>
</dbReference>
<keyword evidence="2" id="KW-0547">Nucleotide-binding</keyword>
<evidence type="ECO:0000313" key="4">
    <source>
        <dbReference type="Ensembl" id="ENSAZOP00000006753.1"/>
    </source>
</evidence>
<dbReference type="Ensembl" id="ENSAZOT00000007206.1">
    <property type="protein sequence ID" value="ENSAZOP00000006753.1"/>
    <property type="gene ID" value="ENSAZOG00000004335.1"/>
</dbReference>
<evidence type="ECO:0000256" key="2">
    <source>
        <dbReference type="ARBA" id="ARBA00022741"/>
    </source>
</evidence>
<dbReference type="AlphaFoldDB" id="A0A8B9UDX3"/>
<organism evidence="4 5">
    <name type="scientific">Anas zonorhyncha</name>
    <name type="common">Eastern spot-billed duck</name>
    <dbReference type="NCBI Taxonomy" id="75864"/>
    <lineage>
        <taxon>Eukaryota</taxon>
        <taxon>Metazoa</taxon>
        <taxon>Chordata</taxon>
        <taxon>Craniata</taxon>
        <taxon>Vertebrata</taxon>
        <taxon>Euteleostomi</taxon>
        <taxon>Archelosauria</taxon>
        <taxon>Archosauria</taxon>
        <taxon>Dinosauria</taxon>
        <taxon>Saurischia</taxon>
        <taxon>Theropoda</taxon>
        <taxon>Coelurosauria</taxon>
        <taxon>Aves</taxon>
        <taxon>Neognathae</taxon>
        <taxon>Galloanserae</taxon>
        <taxon>Anseriformes</taxon>
        <taxon>Anatidae</taxon>
        <taxon>Anatinae</taxon>
        <taxon>Anas</taxon>
    </lineage>
</organism>
<dbReference type="GO" id="GO:0140662">
    <property type="term" value="F:ATP-dependent protein folding chaperone"/>
    <property type="evidence" value="ECO:0007669"/>
    <property type="project" value="InterPro"/>
</dbReference>
<dbReference type="CDD" id="cd10229">
    <property type="entry name" value="ASKHA_NBD_HSP70_HSPA12"/>
    <property type="match status" value="1"/>
</dbReference>
<dbReference type="Gene3D" id="3.30.420.40">
    <property type="match status" value="1"/>
</dbReference>
<dbReference type="Pfam" id="PF00012">
    <property type="entry name" value="HSP70"/>
    <property type="match status" value="1"/>
</dbReference>
<dbReference type="GO" id="GO:0005524">
    <property type="term" value="F:ATP binding"/>
    <property type="evidence" value="ECO:0007669"/>
    <property type="project" value="UniProtKB-KW"/>
</dbReference>
<evidence type="ECO:0000313" key="5">
    <source>
        <dbReference type="Proteomes" id="UP000694549"/>
    </source>
</evidence>
<dbReference type="InterPro" id="IPR043129">
    <property type="entry name" value="ATPase_NBD"/>
</dbReference>
<keyword evidence="3" id="KW-0067">ATP-binding</keyword>
<name>A0A8B9UDX3_9AVES</name>
<keyword evidence="5" id="KW-1185">Reference proteome</keyword>
<sequence>MSESTSLRSVASKDRVGVASCCSQNGFNFIPVCYIYSSVTLELCVFVLLSDMASDSVFVVAIDFGTSYSGYCFSLASGTDQIRQVFWGTEHGLKTPKTPTCILFDRKKEFSKFGYDAVMKYKSLPSSEADKWYFFQNFKMRLYNTKVTSGMEMEASNGKTLPALMVFAESLRYMKEHALNTVQEASFHTVCDPQEITWVITVPAIWSAAARQFMRLAAKEAGLISDMMSEKLIIALEPEAASLWCKQLPQQGFIVEASDKKKFEDSPGIQYIVVDCGGGTIDITVHEIQENHYLKELHKASGGGWGGNRVDENFSAFLREIFDDGVWDEYVKRHPTELQNMMYNFGLQKCSANREAVYIHCYYNLTRVAESRKEISQFFTKVTGAVWCDGAIMVTYEKMKSFFEYSIKNIVGTLREILGKPEMAKVQYILLVGGFSTSIILRDAIRQAFSTKYHVLCPMEAQAAVAKGAVLFGVNPKIIASRISVRTYGVEIYTTFDVAIHDFCKRYVSKADGFVYCKDIFKKLVGIEESVNINEVAKYIFQPIEPDQTSACFAFYSTEKHCAQYVDEEGVELLGTCTVPMPDTRLGKNRELRLDIKFGLTEFKATATDITSKQSRTIVIDFLAV</sequence>
<proteinExistence type="inferred from homology"/>
<protein>
    <recommendedName>
        <fullName evidence="6">Heat shock 70 kDa protein 12A</fullName>
    </recommendedName>
</protein>
<dbReference type="PANTHER" id="PTHR14187:SF5">
    <property type="entry name" value="HEAT SHOCK 70 KDA PROTEIN 12A"/>
    <property type="match status" value="1"/>
</dbReference>
<evidence type="ECO:0008006" key="6">
    <source>
        <dbReference type="Google" id="ProtNLM"/>
    </source>
</evidence>
<evidence type="ECO:0000256" key="1">
    <source>
        <dbReference type="ARBA" id="ARBA00007381"/>
    </source>
</evidence>
<accession>A0A8B9UDX3</accession>
<evidence type="ECO:0000256" key="3">
    <source>
        <dbReference type="ARBA" id="ARBA00022840"/>
    </source>
</evidence>